<proteinExistence type="predicted"/>
<accession>A0ACB9EUL5</accession>
<name>A0ACB9EUL5_9ASTR</name>
<gene>
    <name evidence="1" type="ORF">L1987_52860</name>
</gene>
<reference evidence="2" key="1">
    <citation type="journal article" date="2022" name="Mol. Ecol. Resour.">
        <title>The genomes of chicory, endive, great burdock and yacon provide insights into Asteraceae palaeo-polyploidization history and plant inulin production.</title>
        <authorList>
            <person name="Fan W."/>
            <person name="Wang S."/>
            <person name="Wang H."/>
            <person name="Wang A."/>
            <person name="Jiang F."/>
            <person name="Liu H."/>
            <person name="Zhao H."/>
            <person name="Xu D."/>
            <person name="Zhang Y."/>
        </authorList>
    </citation>
    <scope>NUCLEOTIDE SEQUENCE [LARGE SCALE GENOMIC DNA]</scope>
    <source>
        <strain evidence="2">cv. Yunnan</strain>
    </source>
</reference>
<sequence>MGYTCQRYPQSHHSEWVAPYPTSDASGQGSSGAAQGGLNNTRDMTRSLYESVFGQPLQQELYDARSEAYRPYKPGNDDAEVDEDEDDDDEEQNSQDSSS</sequence>
<organism evidence="1 2">
    <name type="scientific">Smallanthus sonchifolius</name>
    <dbReference type="NCBI Taxonomy" id="185202"/>
    <lineage>
        <taxon>Eukaryota</taxon>
        <taxon>Viridiplantae</taxon>
        <taxon>Streptophyta</taxon>
        <taxon>Embryophyta</taxon>
        <taxon>Tracheophyta</taxon>
        <taxon>Spermatophyta</taxon>
        <taxon>Magnoliopsida</taxon>
        <taxon>eudicotyledons</taxon>
        <taxon>Gunneridae</taxon>
        <taxon>Pentapetalae</taxon>
        <taxon>asterids</taxon>
        <taxon>campanulids</taxon>
        <taxon>Asterales</taxon>
        <taxon>Asteraceae</taxon>
        <taxon>Asteroideae</taxon>
        <taxon>Heliantheae alliance</taxon>
        <taxon>Millerieae</taxon>
        <taxon>Smallanthus</taxon>
    </lineage>
</organism>
<keyword evidence="2" id="KW-1185">Reference proteome</keyword>
<evidence type="ECO:0000313" key="2">
    <source>
        <dbReference type="Proteomes" id="UP001056120"/>
    </source>
</evidence>
<dbReference type="EMBL" id="CM042034">
    <property type="protein sequence ID" value="KAI3762430.1"/>
    <property type="molecule type" value="Genomic_DNA"/>
</dbReference>
<reference evidence="1 2" key="2">
    <citation type="journal article" date="2022" name="Mol. Ecol. Resour.">
        <title>The genomes of chicory, endive, great burdock and yacon provide insights into Asteraceae paleo-polyploidization history and plant inulin production.</title>
        <authorList>
            <person name="Fan W."/>
            <person name="Wang S."/>
            <person name="Wang H."/>
            <person name="Wang A."/>
            <person name="Jiang F."/>
            <person name="Liu H."/>
            <person name="Zhao H."/>
            <person name="Xu D."/>
            <person name="Zhang Y."/>
        </authorList>
    </citation>
    <scope>NUCLEOTIDE SEQUENCE [LARGE SCALE GENOMIC DNA]</scope>
    <source>
        <strain evidence="2">cv. Yunnan</strain>
        <tissue evidence="1">Leaves</tissue>
    </source>
</reference>
<dbReference type="Proteomes" id="UP001056120">
    <property type="component" value="Linkage Group LG17"/>
</dbReference>
<comment type="caution">
    <text evidence="1">The sequence shown here is derived from an EMBL/GenBank/DDBJ whole genome shotgun (WGS) entry which is preliminary data.</text>
</comment>
<protein>
    <submittedName>
        <fullName evidence="1">Uncharacterized protein</fullName>
    </submittedName>
</protein>
<evidence type="ECO:0000313" key="1">
    <source>
        <dbReference type="EMBL" id="KAI3762430.1"/>
    </source>
</evidence>